<evidence type="ECO:0000313" key="5">
    <source>
        <dbReference type="Proteomes" id="UP000023152"/>
    </source>
</evidence>
<accession>X6NGU8</accession>
<keyword evidence="5" id="KW-1185">Reference proteome</keyword>
<dbReference type="EMBL" id="ASPP01008689">
    <property type="protein sequence ID" value="ETO25216.1"/>
    <property type="molecule type" value="Genomic_DNA"/>
</dbReference>
<dbReference type="SMART" id="SM01117">
    <property type="entry name" value="Cyt-b5"/>
    <property type="match status" value="1"/>
</dbReference>
<dbReference type="GO" id="GO:0016020">
    <property type="term" value="C:membrane"/>
    <property type="evidence" value="ECO:0007669"/>
    <property type="project" value="TreeGrafter"/>
</dbReference>
<dbReference type="PANTHER" id="PTHR10281:SF76">
    <property type="entry name" value="CALCUTTA CUP-RELATED"/>
    <property type="match status" value="1"/>
</dbReference>
<dbReference type="InterPro" id="IPR050577">
    <property type="entry name" value="MAPR/NEUFC/NENF-like"/>
</dbReference>
<dbReference type="AlphaFoldDB" id="X6NGU8"/>
<dbReference type="Proteomes" id="UP000023152">
    <property type="component" value="Unassembled WGS sequence"/>
</dbReference>
<feature type="region of interest" description="Disordered" evidence="2">
    <location>
        <begin position="125"/>
        <end position="167"/>
    </location>
</feature>
<comment type="similarity">
    <text evidence="1">Belongs to the cytochrome b5 family. MAPR subfamily.</text>
</comment>
<dbReference type="InterPro" id="IPR036400">
    <property type="entry name" value="Cyt_B5-like_heme/steroid_sf"/>
</dbReference>
<evidence type="ECO:0000256" key="2">
    <source>
        <dbReference type="SAM" id="MobiDB-lite"/>
    </source>
</evidence>
<dbReference type="Pfam" id="PF00173">
    <property type="entry name" value="Cyt-b5"/>
    <property type="match status" value="1"/>
</dbReference>
<name>X6NGU8_RETFI</name>
<evidence type="ECO:0000313" key="4">
    <source>
        <dbReference type="EMBL" id="ETO25216.1"/>
    </source>
</evidence>
<sequence length="167" mass="19091">MQKEKSELSMDLEQLYQFDGENDPKILVSVCGHIFDVSENKRLYGPGKGYAFTAGHDITFMLAKMSLSEKDLNRVHFQLSDQEKDVLVSWILSYLSKYPVVGKVKGLEDLCEEEWTRGQEKFAKRETPNLPFSSQKIGKEQPTDSTQTDSGEKAKKPWFSWLGGFLK</sequence>
<dbReference type="Gene3D" id="3.10.120.10">
    <property type="entry name" value="Cytochrome b5-like heme/steroid binding domain"/>
    <property type="match status" value="1"/>
</dbReference>
<reference evidence="4 5" key="1">
    <citation type="journal article" date="2013" name="Curr. Biol.">
        <title>The Genome of the Foraminiferan Reticulomyxa filosa.</title>
        <authorList>
            <person name="Glockner G."/>
            <person name="Hulsmann N."/>
            <person name="Schleicher M."/>
            <person name="Noegel A.A."/>
            <person name="Eichinger L."/>
            <person name="Gallinger C."/>
            <person name="Pawlowski J."/>
            <person name="Sierra R."/>
            <person name="Euteneuer U."/>
            <person name="Pillet L."/>
            <person name="Moustafa A."/>
            <person name="Platzer M."/>
            <person name="Groth M."/>
            <person name="Szafranski K."/>
            <person name="Schliwa M."/>
        </authorList>
    </citation>
    <scope>NUCLEOTIDE SEQUENCE [LARGE SCALE GENOMIC DNA]</scope>
</reference>
<gene>
    <name evidence="4" type="ORF">RFI_11925</name>
</gene>
<dbReference type="PANTHER" id="PTHR10281">
    <property type="entry name" value="MEMBRANE-ASSOCIATED PROGESTERONE RECEPTOR COMPONENT-RELATED"/>
    <property type="match status" value="1"/>
</dbReference>
<evidence type="ECO:0000259" key="3">
    <source>
        <dbReference type="SMART" id="SM01117"/>
    </source>
</evidence>
<dbReference type="GO" id="GO:0012505">
    <property type="term" value="C:endomembrane system"/>
    <property type="evidence" value="ECO:0007669"/>
    <property type="project" value="TreeGrafter"/>
</dbReference>
<feature type="domain" description="Cytochrome b5 heme-binding" evidence="3">
    <location>
        <begin position="10"/>
        <end position="105"/>
    </location>
</feature>
<comment type="caution">
    <text evidence="4">The sequence shown here is derived from an EMBL/GenBank/DDBJ whole genome shotgun (WGS) entry which is preliminary data.</text>
</comment>
<proteinExistence type="inferred from homology"/>
<dbReference type="OrthoDB" id="899at2759"/>
<evidence type="ECO:0000256" key="1">
    <source>
        <dbReference type="ARBA" id="ARBA00038357"/>
    </source>
</evidence>
<dbReference type="InterPro" id="IPR001199">
    <property type="entry name" value="Cyt_B5-like_heme/steroid-bd"/>
</dbReference>
<organism evidence="4 5">
    <name type="scientific">Reticulomyxa filosa</name>
    <dbReference type="NCBI Taxonomy" id="46433"/>
    <lineage>
        <taxon>Eukaryota</taxon>
        <taxon>Sar</taxon>
        <taxon>Rhizaria</taxon>
        <taxon>Retaria</taxon>
        <taxon>Foraminifera</taxon>
        <taxon>Monothalamids</taxon>
        <taxon>Reticulomyxidae</taxon>
        <taxon>Reticulomyxa</taxon>
    </lineage>
</organism>
<dbReference type="SUPFAM" id="SSF55856">
    <property type="entry name" value="Cytochrome b5-like heme/steroid binding domain"/>
    <property type="match status" value="1"/>
</dbReference>
<protein>
    <recommendedName>
        <fullName evidence="3">Cytochrome b5 heme-binding domain-containing protein</fullName>
    </recommendedName>
</protein>